<evidence type="ECO:0000313" key="2">
    <source>
        <dbReference type="EMBL" id="MPN21024.1"/>
    </source>
</evidence>
<accession>A0A645GAC5</accession>
<protein>
    <submittedName>
        <fullName evidence="2">Uncharacterized protein</fullName>
    </submittedName>
</protein>
<organism evidence="2">
    <name type="scientific">bioreactor metagenome</name>
    <dbReference type="NCBI Taxonomy" id="1076179"/>
    <lineage>
        <taxon>unclassified sequences</taxon>
        <taxon>metagenomes</taxon>
        <taxon>ecological metagenomes</taxon>
    </lineage>
</organism>
<dbReference type="EMBL" id="VSSQ01068894">
    <property type="protein sequence ID" value="MPN21024.1"/>
    <property type="molecule type" value="Genomic_DNA"/>
</dbReference>
<sequence length="114" mass="12889">MRCQHHEDGVSIRLGARHILRGQRAARTGLVFQHYRLPELLLELHRQRPPQQIRAAARRVGNHQLDGFVGPVGLRCCCRGQPGGQAQCDATQRMPTRDRERSHDVSFLPVSHGT</sequence>
<evidence type="ECO:0000256" key="1">
    <source>
        <dbReference type="SAM" id="MobiDB-lite"/>
    </source>
</evidence>
<feature type="region of interest" description="Disordered" evidence="1">
    <location>
        <begin position="82"/>
        <end position="114"/>
    </location>
</feature>
<name>A0A645GAC5_9ZZZZ</name>
<feature type="compositionally biased region" description="Basic and acidic residues" evidence="1">
    <location>
        <begin position="95"/>
        <end position="104"/>
    </location>
</feature>
<proteinExistence type="predicted"/>
<reference evidence="2" key="1">
    <citation type="submission" date="2019-08" db="EMBL/GenBank/DDBJ databases">
        <authorList>
            <person name="Kucharzyk K."/>
            <person name="Murdoch R.W."/>
            <person name="Higgins S."/>
            <person name="Loffler F."/>
        </authorList>
    </citation>
    <scope>NUCLEOTIDE SEQUENCE</scope>
</reference>
<dbReference type="AlphaFoldDB" id="A0A645GAC5"/>
<gene>
    <name evidence="2" type="ORF">SDC9_168403</name>
</gene>
<comment type="caution">
    <text evidence="2">The sequence shown here is derived from an EMBL/GenBank/DDBJ whole genome shotgun (WGS) entry which is preliminary data.</text>
</comment>